<feature type="compositionally biased region" description="Polar residues" evidence="6">
    <location>
        <begin position="1"/>
        <end position="16"/>
    </location>
</feature>
<dbReference type="Gene3D" id="3.30.450.20">
    <property type="entry name" value="PAS domain"/>
    <property type="match status" value="1"/>
</dbReference>
<dbReference type="GO" id="GO:0071111">
    <property type="term" value="F:cyclic-guanylate-specific phosphodiesterase activity"/>
    <property type="evidence" value="ECO:0007669"/>
    <property type="project" value="UniProtKB-EC"/>
</dbReference>
<dbReference type="SUPFAM" id="SSF55785">
    <property type="entry name" value="PYP-like sensor domain (PAS domain)"/>
    <property type="match status" value="1"/>
</dbReference>
<keyword evidence="5" id="KW-0175">Coiled coil</keyword>
<comment type="caution">
    <text evidence="13">The sequence shown here is derived from an EMBL/GenBank/DDBJ whole genome shotgun (WGS) entry which is preliminary data.</text>
</comment>
<dbReference type="SMART" id="SM00267">
    <property type="entry name" value="GGDEF"/>
    <property type="match status" value="1"/>
</dbReference>
<dbReference type="PANTHER" id="PTHR44757:SF2">
    <property type="entry name" value="BIOFILM ARCHITECTURE MAINTENANCE PROTEIN MBAA"/>
    <property type="match status" value="1"/>
</dbReference>
<dbReference type="InterPro" id="IPR035919">
    <property type="entry name" value="EAL_sf"/>
</dbReference>
<dbReference type="EMBL" id="VMRY01000003">
    <property type="protein sequence ID" value="TVT59883.1"/>
    <property type="molecule type" value="Genomic_DNA"/>
</dbReference>
<dbReference type="SMART" id="SM00052">
    <property type="entry name" value="EAL"/>
    <property type="match status" value="1"/>
</dbReference>
<dbReference type="InterPro" id="IPR000700">
    <property type="entry name" value="PAS-assoc_C"/>
</dbReference>
<feature type="coiled-coil region" evidence="5">
    <location>
        <begin position="423"/>
        <end position="450"/>
    </location>
</feature>
<dbReference type="SMART" id="SM00304">
    <property type="entry name" value="HAMP"/>
    <property type="match status" value="1"/>
</dbReference>
<evidence type="ECO:0000259" key="9">
    <source>
        <dbReference type="PROSITE" id="PS50113"/>
    </source>
</evidence>
<proteinExistence type="predicted"/>
<dbReference type="InterPro" id="IPR029787">
    <property type="entry name" value="Nucleotide_cyclase"/>
</dbReference>
<dbReference type="PROSITE" id="PS50113">
    <property type="entry name" value="PAC"/>
    <property type="match status" value="1"/>
</dbReference>
<comment type="cofactor">
    <cofactor evidence="1">
        <name>Mg(2+)</name>
        <dbReference type="ChEBI" id="CHEBI:18420"/>
    </cofactor>
</comment>
<gene>
    <name evidence="13" type="ORF">FHK82_02580</name>
</gene>
<dbReference type="PROSITE" id="PS50112">
    <property type="entry name" value="PAS"/>
    <property type="match status" value="1"/>
</dbReference>
<dbReference type="NCBIfam" id="TIGR00229">
    <property type="entry name" value="sensory_box"/>
    <property type="match status" value="1"/>
</dbReference>
<dbReference type="Gene3D" id="3.30.70.270">
    <property type="match status" value="1"/>
</dbReference>
<dbReference type="InterPro" id="IPR001633">
    <property type="entry name" value="EAL_dom"/>
</dbReference>
<dbReference type="CDD" id="cd00130">
    <property type="entry name" value="PAS"/>
    <property type="match status" value="1"/>
</dbReference>
<evidence type="ECO:0000259" key="8">
    <source>
        <dbReference type="PROSITE" id="PS50112"/>
    </source>
</evidence>
<feature type="domain" description="EAL" evidence="10">
    <location>
        <begin position="735"/>
        <end position="989"/>
    </location>
</feature>
<dbReference type="Gene3D" id="6.10.340.10">
    <property type="match status" value="1"/>
</dbReference>
<dbReference type="FunFam" id="3.20.20.450:FF:000001">
    <property type="entry name" value="Cyclic di-GMP phosphodiesterase yahA"/>
    <property type="match status" value="1"/>
</dbReference>
<name>A0A558DG81_9GAMM</name>
<dbReference type="CDD" id="cd06225">
    <property type="entry name" value="HAMP"/>
    <property type="match status" value="1"/>
</dbReference>
<evidence type="ECO:0000259" key="11">
    <source>
        <dbReference type="PROSITE" id="PS50885"/>
    </source>
</evidence>
<evidence type="ECO:0000256" key="5">
    <source>
        <dbReference type="SAM" id="Coils"/>
    </source>
</evidence>
<dbReference type="NCBIfam" id="TIGR00254">
    <property type="entry name" value="GGDEF"/>
    <property type="match status" value="1"/>
</dbReference>
<dbReference type="Pfam" id="PF00672">
    <property type="entry name" value="HAMP"/>
    <property type="match status" value="1"/>
</dbReference>
<feature type="domain" description="HAMP" evidence="11">
    <location>
        <begin position="376"/>
        <end position="428"/>
    </location>
</feature>
<dbReference type="SUPFAM" id="SSF158472">
    <property type="entry name" value="HAMP domain-like"/>
    <property type="match status" value="1"/>
</dbReference>
<dbReference type="PROSITE" id="PS50885">
    <property type="entry name" value="HAMP"/>
    <property type="match status" value="1"/>
</dbReference>
<dbReference type="SMART" id="SM00086">
    <property type="entry name" value="PAC"/>
    <property type="match status" value="1"/>
</dbReference>
<dbReference type="InterPro" id="IPR035965">
    <property type="entry name" value="PAS-like_dom_sf"/>
</dbReference>
<dbReference type="PANTHER" id="PTHR44757">
    <property type="entry name" value="DIGUANYLATE CYCLASE DGCP"/>
    <property type="match status" value="1"/>
</dbReference>
<feature type="domain" description="GGDEF" evidence="12">
    <location>
        <begin position="593"/>
        <end position="726"/>
    </location>
</feature>
<dbReference type="InterPro" id="IPR043128">
    <property type="entry name" value="Rev_trsase/Diguanyl_cyclase"/>
</dbReference>
<dbReference type="CDD" id="cd01948">
    <property type="entry name" value="EAL"/>
    <property type="match status" value="1"/>
</dbReference>
<dbReference type="Gene3D" id="3.20.20.450">
    <property type="entry name" value="EAL domain"/>
    <property type="match status" value="1"/>
</dbReference>
<dbReference type="Proteomes" id="UP000317355">
    <property type="component" value="Unassembled WGS sequence"/>
</dbReference>
<feature type="transmembrane region" description="Helical" evidence="7">
    <location>
        <begin position="355"/>
        <end position="375"/>
    </location>
</feature>
<dbReference type="GO" id="GO:0071732">
    <property type="term" value="P:cellular response to nitric oxide"/>
    <property type="evidence" value="ECO:0007669"/>
    <property type="project" value="UniProtKB-ARBA"/>
</dbReference>
<evidence type="ECO:0000256" key="6">
    <source>
        <dbReference type="SAM" id="MobiDB-lite"/>
    </source>
</evidence>
<accession>A0A558DG81</accession>
<dbReference type="InterPro" id="IPR052155">
    <property type="entry name" value="Biofilm_reg_signaling"/>
</dbReference>
<dbReference type="FunFam" id="3.30.70.270:FF:000001">
    <property type="entry name" value="Diguanylate cyclase domain protein"/>
    <property type="match status" value="1"/>
</dbReference>
<dbReference type="InterPro" id="IPR000014">
    <property type="entry name" value="PAS"/>
</dbReference>
<protein>
    <recommendedName>
        <fullName evidence="2">cyclic-guanylate-specific phosphodiesterase</fullName>
        <ecNumber evidence="2">3.1.4.52</ecNumber>
    </recommendedName>
</protein>
<feature type="domain" description="PAS" evidence="8">
    <location>
        <begin position="436"/>
        <end position="480"/>
    </location>
</feature>
<dbReference type="Pfam" id="PF13426">
    <property type="entry name" value="PAS_9"/>
    <property type="match status" value="1"/>
</dbReference>
<evidence type="ECO:0000256" key="7">
    <source>
        <dbReference type="SAM" id="Phobius"/>
    </source>
</evidence>
<comment type="catalytic activity">
    <reaction evidence="4">
        <text>3',3'-c-di-GMP + H2O = 5'-phosphoguanylyl(3'-&gt;5')guanosine + H(+)</text>
        <dbReference type="Rhea" id="RHEA:24902"/>
        <dbReference type="ChEBI" id="CHEBI:15377"/>
        <dbReference type="ChEBI" id="CHEBI:15378"/>
        <dbReference type="ChEBI" id="CHEBI:58754"/>
        <dbReference type="ChEBI" id="CHEBI:58805"/>
        <dbReference type="EC" id="3.1.4.52"/>
    </reaction>
    <physiologicalReaction direction="left-to-right" evidence="4">
        <dbReference type="Rhea" id="RHEA:24903"/>
    </physiologicalReaction>
</comment>
<dbReference type="InterPro" id="IPR001610">
    <property type="entry name" value="PAC"/>
</dbReference>
<dbReference type="Pfam" id="PF08376">
    <property type="entry name" value="NIT"/>
    <property type="match status" value="1"/>
</dbReference>
<dbReference type="SMART" id="SM00091">
    <property type="entry name" value="PAS"/>
    <property type="match status" value="1"/>
</dbReference>
<evidence type="ECO:0000256" key="4">
    <source>
        <dbReference type="ARBA" id="ARBA00051114"/>
    </source>
</evidence>
<dbReference type="AlphaFoldDB" id="A0A558DG81"/>
<evidence type="ECO:0000256" key="3">
    <source>
        <dbReference type="ARBA" id="ARBA00022636"/>
    </source>
</evidence>
<evidence type="ECO:0000256" key="2">
    <source>
        <dbReference type="ARBA" id="ARBA00012282"/>
    </source>
</evidence>
<dbReference type="GO" id="GO:0007165">
    <property type="term" value="P:signal transduction"/>
    <property type="evidence" value="ECO:0007669"/>
    <property type="project" value="InterPro"/>
</dbReference>
<dbReference type="CDD" id="cd01949">
    <property type="entry name" value="GGDEF"/>
    <property type="match status" value="1"/>
</dbReference>
<dbReference type="Pfam" id="PF00990">
    <property type="entry name" value="GGDEF"/>
    <property type="match status" value="1"/>
</dbReference>
<dbReference type="SUPFAM" id="SSF141868">
    <property type="entry name" value="EAL domain-like"/>
    <property type="match status" value="1"/>
</dbReference>
<keyword evidence="7" id="KW-1133">Transmembrane helix</keyword>
<evidence type="ECO:0000259" key="10">
    <source>
        <dbReference type="PROSITE" id="PS50883"/>
    </source>
</evidence>
<dbReference type="SUPFAM" id="SSF55073">
    <property type="entry name" value="Nucleotide cyclase"/>
    <property type="match status" value="1"/>
</dbReference>
<dbReference type="InterPro" id="IPR003660">
    <property type="entry name" value="HAMP_dom"/>
</dbReference>
<dbReference type="PROSITE" id="PS50883">
    <property type="entry name" value="EAL"/>
    <property type="match status" value="1"/>
</dbReference>
<dbReference type="EC" id="3.1.4.52" evidence="2"/>
<dbReference type="InterPro" id="IPR013587">
    <property type="entry name" value="Nitrate/nitrite_sensing"/>
</dbReference>
<dbReference type="InterPro" id="IPR000160">
    <property type="entry name" value="GGDEF_dom"/>
</dbReference>
<feature type="transmembrane region" description="Helical" evidence="7">
    <location>
        <begin position="40"/>
        <end position="61"/>
    </location>
</feature>
<dbReference type="GO" id="GO:0016020">
    <property type="term" value="C:membrane"/>
    <property type="evidence" value="ECO:0007669"/>
    <property type="project" value="InterPro"/>
</dbReference>
<evidence type="ECO:0000313" key="13">
    <source>
        <dbReference type="EMBL" id="TVT59883.1"/>
    </source>
</evidence>
<evidence type="ECO:0000259" key="12">
    <source>
        <dbReference type="PROSITE" id="PS50887"/>
    </source>
</evidence>
<feature type="region of interest" description="Disordered" evidence="6">
    <location>
        <begin position="1"/>
        <end position="21"/>
    </location>
</feature>
<keyword evidence="7" id="KW-0812">Transmembrane</keyword>
<evidence type="ECO:0000313" key="14">
    <source>
        <dbReference type="Proteomes" id="UP000317355"/>
    </source>
</evidence>
<evidence type="ECO:0000256" key="1">
    <source>
        <dbReference type="ARBA" id="ARBA00001946"/>
    </source>
</evidence>
<reference evidence="13 14" key="1">
    <citation type="submission" date="2019-07" db="EMBL/GenBank/DDBJ databases">
        <title>The pathways for chlorine oxyanion respiration interact through the shared metabolite chlorate.</title>
        <authorList>
            <person name="Barnum T.P."/>
            <person name="Cheng Y."/>
            <person name="Hill K.A."/>
            <person name="Lucas L.N."/>
            <person name="Carlson H.K."/>
            <person name="Coates J.D."/>
        </authorList>
    </citation>
    <scope>NUCLEOTIDE SEQUENCE [LARGE SCALE GENOMIC DNA]</scope>
    <source>
        <strain evidence="13">BK-3</strain>
    </source>
</reference>
<organism evidence="13 14">
    <name type="scientific">Sedimenticola thiotaurini</name>
    <dbReference type="NCBI Taxonomy" id="1543721"/>
    <lineage>
        <taxon>Bacteria</taxon>
        <taxon>Pseudomonadati</taxon>
        <taxon>Pseudomonadota</taxon>
        <taxon>Gammaproteobacteria</taxon>
        <taxon>Chromatiales</taxon>
        <taxon>Sedimenticolaceae</taxon>
        <taxon>Sedimenticola</taxon>
    </lineage>
</organism>
<sequence>MDLSSARNRSPMNTGTPERPVRKGIQNLHGIIYKIRIRQLLLLIFGLLSLIAIAAISWNAVGVYQQYIHAENMAGSNVVGEQSLALNVYLARERGLTAALLANRGIYDDRNRQHLNHLRQKSDESLRLLFQKISQFPRLPTISLVHKHVTAVQQRLEQIRLQADHSLDKEGVKFDYTVWIKAITGCIEEVATANRIVSTPVDKIDHAVLYGTTVKEAFFNLSENAGRERALISAVIAQHRPFNAEEYDLLRIYKHTRDVIGKQMDDMLGFFPDTAEILAAQENLQHTYKKNYQALLSAVMQSSRNGLAYPVTAREWFDRSTEAVDAIINLSGAIDSHINDDIELIKSHSRNTVTALFFTVLLVMMIFTIAFAITFQRIIMPLRELEWSANTIARGDFSVPVQIFSKDEFADVAKAFEVMRDYLLNDRERRQKAEDQLRKLSTAIEQSTSSIIITDIHGVTEYVNPQFYQTTGYTPEEVIGHKFNLRGTDKKILPSHDDLFRTIRNGHVWQGELLNKKKNGDLRWDLVSVSPVRNREGKIAHFICIQHDITERKALEKRLDYMAYHDELTGLPNRTLLIDRFEQHCVTAKRLNEKVFLLMLDLDRFKLINDSLGHRIGDRLLVEVANRLKQTARGSDTVARYGGDEFVILASGFSDKDMPIDLSKRLLSAIEQTLAIESYQLHVSASIGITLWPDDGDDMDTLLRQADTAMYHAKSLGRGQFQFFTRELNQQVTQRLRLENDLRDAIENQEFEIYYQPQVSLKSGKIVGAEALIRWNHPELGLVSPDQFIATAEDTNLIIPIGEWVIRSALKQAIEWKKLGHTTLSMAVNVSTRQLDDASFISQLISSLETFGLEAEYLEIEITESSVMSQPEKMLYVLNSIKSLGIKLALDDFGTGYSSLSYLRRFPFDKLKIDRSFIKDIASKPEDAAIIRTIGEIAHNLNMTVTGEGVETDIQATYMRHCGCDEIQGYLISRPIPAAQFELLLRQSATYLPRIADESEPSSTLHAELDS</sequence>
<keyword evidence="7" id="KW-0472">Membrane</keyword>
<dbReference type="PROSITE" id="PS50887">
    <property type="entry name" value="GGDEF"/>
    <property type="match status" value="1"/>
</dbReference>
<keyword evidence="3" id="KW-0973">c-di-GMP</keyword>
<feature type="domain" description="PAC" evidence="9">
    <location>
        <begin position="507"/>
        <end position="561"/>
    </location>
</feature>
<dbReference type="Pfam" id="PF00563">
    <property type="entry name" value="EAL"/>
    <property type="match status" value="1"/>
</dbReference>